<dbReference type="InterPro" id="IPR023577">
    <property type="entry name" value="CYTH_domain"/>
</dbReference>
<dbReference type="AlphaFoldDB" id="A0A2M7DA78"/>
<feature type="domain" description="CYTH" evidence="1">
    <location>
        <begin position="50"/>
        <end position="149"/>
    </location>
</feature>
<proteinExistence type="predicted"/>
<sequence>MSYMDTEYEATFLNIDKYEVRDKLKKAGAKLIKQKFLQKRVVFNLPGKSGVGSWLRVRDEKDKITMSFKSVEGDKIENQKEINLVINDFGKGVEFLETIGCERKSYQETKREIWGLDNIEICIDDWPFLEPFVEIEGKSEKEVKAVSEKLGFNYSKAWFCAVGLIYSKKYNIPVEVIDNEISGIVFDMKNPFLEFKNRKPIRKTGN</sequence>
<evidence type="ECO:0000313" key="2">
    <source>
        <dbReference type="EMBL" id="PIV45334.1"/>
    </source>
</evidence>
<dbReference type="InterPro" id="IPR033469">
    <property type="entry name" value="CYTH-like_dom_sf"/>
</dbReference>
<name>A0A2M7DA78_9BACT</name>
<dbReference type="SUPFAM" id="SSF55154">
    <property type="entry name" value="CYTH-like phosphatases"/>
    <property type="match status" value="1"/>
</dbReference>
<dbReference type="Gene3D" id="2.40.320.10">
    <property type="entry name" value="Hypothetical Protein Pfu-838710-001"/>
    <property type="match status" value="1"/>
</dbReference>
<comment type="caution">
    <text evidence="2">The sequence shown here is derived from an EMBL/GenBank/DDBJ whole genome shotgun (WGS) entry which is preliminary data.</text>
</comment>
<dbReference type="Pfam" id="PF01928">
    <property type="entry name" value="CYTH"/>
    <property type="match status" value="1"/>
</dbReference>
<evidence type="ECO:0000313" key="3">
    <source>
        <dbReference type="Proteomes" id="UP000230864"/>
    </source>
</evidence>
<accession>A0A2M7DA78</accession>
<organism evidence="2 3">
    <name type="scientific">Candidatus Nealsonbacteria bacterium CG02_land_8_20_14_3_00_37_10</name>
    <dbReference type="NCBI Taxonomy" id="1974699"/>
    <lineage>
        <taxon>Bacteria</taxon>
        <taxon>Candidatus Nealsoniibacteriota</taxon>
    </lineage>
</organism>
<protein>
    <submittedName>
        <fullName evidence="2">Adenylyl cyclase</fullName>
    </submittedName>
</protein>
<reference evidence="3" key="1">
    <citation type="submission" date="2017-09" db="EMBL/GenBank/DDBJ databases">
        <title>Depth-based differentiation of microbial function through sediment-hosted aquifers and enrichment of novel symbionts in the deep terrestrial subsurface.</title>
        <authorList>
            <person name="Probst A.J."/>
            <person name="Ladd B."/>
            <person name="Jarett J.K."/>
            <person name="Geller-Mcgrath D.E."/>
            <person name="Sieber C.M.K."/>
            <person name="Emerson J.B."/>
            <person name="Anantharaman K."/>
            <person name="Thomas B.C."/>
            <person name="Malmstrom R."/>
            <person name="Stieglmeier M."/>
            <person name="Klingl A."/>
            <person name="Woyke T."/>
            <person name="Ryan C.M."/>
            <person name="Banfield J.F."/>
        </authorList>
    </citation>
    <scope>NUCLEOTIDE SEQUENCE [LARGE SCALE GENOMIC DNA]</scope>
</reference>
<gene>
    <name evidence="2" type="ORF">COS25_00280</name>
</gene>
<dbReference type="Proteomes" id="UP000230864">
    <property type="component" value="Unassembled WGS sequence"/>
</dbReference>
<dbReference type="EMBL" id="PETZ01000008">
    <property type="protein sequence ID" value="PIV45334.1"/>
    <property type="molecule type" value="Genomic_DNA"/>
</dbReference>
<evidence type="ECO:0000259" key="1">
    <source>
        <dbReference type="Pfam" id="PF01928"/>
    </source>
</evidence>